<reference evidence="5 7" key="2">
    <citation type="journal article" date="2017" name="Front. Plant Sci.">
        <title>Gene Classification and Mining of Molecular Markers Useful in Red Clover (Trifolium pratense) Breeding.</title>
        <authorList>
            <person name="Istvanek J."/>
            <person name="Dluhosova J."/>
            <person name="Dluhos P."/>
            <person name="Patkova L."/>
            <person name="Nedelnik J."/>
            <person name="Repkova J."/>
        </authorList>
    </citation>
    <scope>NUCLEOTIDE SEQUENCE [LARGE SCALE GENOMIC DNA]</scope>
    <source>
        <strain evidence="7">cv. Tatra</strain>
        <tissue evidence="5">Young leaves</tissue>
    </source>
</reference>
<feature type="region of interest" description="Disordered" evidence="4">
    <location>
        <begin position="132"/>
        <end position="164"/>
    </location>
</feature>
<organism evidence="5 7">
    <name type="scientific">Trifolium pratense</name>
    <name type="common">Red clover</name>
    <dbReference type="NCBI Taxonomy" id="57577"/>
    <lineage>
        <taxon>Eukaryota</taxon>
        <taxon>Viridiplantae</taxon>
        <taxon>Streptophyta</taxon>
        <taxon>Embryophyta</taxon>
        <taxon>Tracheophyta</taxon>
        <taxon>Spermatophyta</taxon>
        <taxon>Magnoliopsida</taxon>
        <taxon>eudicotyledons</taxon>
        <taxon>Gunneridae</taxon>
        <taxon>Pentapetalae</taxon>
        <taxon>rosids</taxon>
        <taxon>fabids</taxon>
        <taxon>Fabales</taxon>
        <taxon>Fabaceae</taxon>
        <taxon>Papilionoideae</taxon>
        <taxon>50 kb inversion clade</taxon>
        <taxon>NPAAA clade</taxon>
        <taxon>Hologalegina</taxon>
        <taxon>IRL clade</taxon>
        <taxon>Trifolieae</taxon>
        <taxon>Trifolium</taxon>
    </lineage>
</organism>
<dbReference type="InterPro" id="IPR031425">
    <property type="entry name" value="NPR1/NH1-interacting"/>
</dbReference>
<protein>
    <submittedName>
        <fullName evidence="5">Uncharacterized protein</fullName>
    </submittedName>
</protein>
<evidence type="ECO:0000256" key="2">
    <source>
        <dbReference type="ARBA" id="ARBA00009937"/>
    </source>
</evidence>
<evidence type="ECO:0000256" key="3">
    <source>
        <dbReference type="ARBA" id="ARBA00023242"/>
    </source>
</evidence>
<evidence type="ECO:0000313" key="7">
    <source>
        <dbReference type="Proteomes" id="UP000236291"/>
    </source>
</evidence>
<comment type="caution">
    <text evidence="5">The sequence shown here is derived from an EMBL/GenBank/DDBJ whole genome shotgun (WGS) entry which is preliminary data.</text>
</comment>
<dbReference type="EMBL" id="ASHM01030401">
    <property type="protein sequence ID" value="PNX76295.1"/>
    <property type="molecule type" value="Genomic_DNA"/>
</dbReference>
<sequence length="170" mass="19781">MMMAKIGHDEAPRDNVLILFDILITKFATAKKQPRNCVLSPFSWNLVNMEISGSKKRKLSCIEEDEEKQEEEEAKIETFFALVRSMRETRDRWKNKMSSENVKEENRVVSVWKPMFQLEDFMEDQDADQCRNRKQNRNLTLDGASTSNDINCANNKEDDGEKGIDLKLSL</sequence>
<evidence type="ECO:0000313" key="5">
    <source>
        <dbReference type="EMBL" id="PNX76287.1"/>
    </source>
</evidence>
<dbReference type="PANTHER" id="PTHR33669:SF14">
    <property type="entry name" value="NRR REPRESSOR HOMOLOG 3"/>
    <property type="match status" value="1"/>
</dbReference>
<dbReference type="PANTHER" id="PTHR33669">
    <property type="entry name" value="PROTEIN NEGATIVE REGULATOR OF RESISTANCE"/>
    <property type="match status" value="1"/>
</dbReference>
<dbReference type="AlphaFoldDB" id="A0A2K3LCN7"/>
<dbReference type="GO" id="GO:0010112">
    <property type="term" value="P:regulation of systemic acquired resistance"/>
    <property type="evidence" value="ECO:0007669"/>
    <property type="project" value="InterPro"/>
</dbReference>
<accession>A0A2K3LCN7</accession>
<evidence type="ECO:0000313" key="6">
    <source>
        <dbReference type="EMBL" id="PNX76295.1"/>
    </source>
</evidence>
<feature type="compositionally biased region" description="Basic and acidic residues" evidence="4">
    <location>
        <begin position="155"/>
        <end position="164"/>
    </location>
</feature>
<feature type="compositionally biased region" description="Polar residues" evidence="4">
    <location>
        <begin position="137"/>
        <end position="154"/>
    </location>
</feature>
<evidence type="ECO:0000256" key="1">
    <source>
        <dbReference type="ARBA" id="ARBA00004123"/>
    </source>
</evidence>
<comment type="subcellular location">
    <subcellularLocation>
        <location evidence="1">Nucleus</location>
    </subcellularLocation>
</comment>
<dbReference type="EMBL" id="ASHM01030391">
    <property type="protein sequence ID" value="PNX76287.1"/>
    <property type="molecule type" value="Genomic_DNA"/>
</dbReference>
<keyword evidence="3" id="KW-0539">Nucleus</keyword>
<reference evidence="5 7" key="1">
    <citation type="journal article" date="2014" name="Am. J. Bot.">
        <title>Genome assembly and annotation for red clover (Trifolium pratense; Fabaceae).</title>
        <authorList>
            <person name="Istvanek J."/>
            <person name="Jaros M."/>
            <person name="Krenek A."/>
            <person name="Repkova J."/>
        </authorList>
    </citation>
    <scope>NUCLEOTIDE SEQUENCE [LARGE SCALE GENOMIC DNA]</scope>
    <source>
        <strain evidence="7">cv. Tatra</strain>
        <tissue evidence="5">Young leaves</tissue>
    </source>
</reference>
<gene>
    <name evidence="5" type="ORF">L195_g032232</name>
    <name evidence="6" type="ORF">L195_g032240</name>
</gene>
<name>A0A2K3LCN7_TRIPR</name>
<dbReference type="Proteomes" id="UP000236291">
    <property type="component" value="Unassembled WGS sequence"/>
</dbReference>
<dbReference type="Pfam" id="PF15699">
    <property type="entry name" value="NPR1_interact"/>
    <property type="match status" value="1"/>
</dbReference>
<dbReference type="GO" id="GO:0005634">
    <property type="term" value="C:nucleus"/>
    <property type="evidence" value="ECO:0007669"/>
    <property type="project" value="UniProtKB-SubCell"/>
</dbReference>
<comment type="similarity">
    <text evidence="2">Belongs to the NPR1-interactor family.</text>
</comment>
<proteinExistence type="inferred from homology"/>
<evidence type="ECO:0000256" key="4">
    <source>
        <dbReference type="SAM" id="MobiDB-lite"/>
    </source>
</evidence>